<sequence length="128" mass="14010">MMAKKSKKSKEALSKGGANVLAKQLAVMVLSIKDIASMMDLLYTYANPHNLVDYSRAALTLLLQVVAMHENVVTTSSLATPSFSIMELPEVGRTYSGGMFLLRLRVMLSGSKQLVLMCSFVTITKCFL</sequence>
<proteinExistence type="predicted"/>
<organism evidence="1 2">
    <name type="scientific">Nepenthes gracilis</name>
    <name type="common">Slender pitcher plant</name>
    <dbReference type="NCBI Taxonomy" id="150966"/>
    <lineage>
        <taxon>Eukaryota</taxon>
        <taxon>Viridiplantae</taxon>
        <taxon>Streptophyta</taxon>
        <taxon>Embryophyta</taxon>
        <taxon>Tracheophyta</taxon>
        <taxon>Spermatophyta</taxon>
        <taxon>Magnoliopsida</taxon>
        <taxon>eudicotyledons</taxon>
        <taxon>Gunneridae</taxon>
        <taxon>Pentapetalae</taxon>
        <taxon>Caryophyllales</taxon>
        <taxon>Nepenthaceae</taxon>
        <taxon>Nepenthes</taxon>
    </lineage>
</organism>
<evidence type="ECO:0000313" key="1">
    <source>
        <dbReference type="EMBL" id="GMH27936.1"/>
    </source>
</evidence>
<evidence type="ECO:0000313" key="2">
    <source>
        <dbReference type="Proteomes" id="UP001279734"/>
    </source>
</evidence>
<dbReference type="AlphaFoldDB" id="A0AAD3TFP0"/>
<reference evidence="1" key="1">
    <citation type="submission" date="2023-05" db="EMBL/GenBank/DDBJ databases">
        <title>Nepenthes gracilis genome sequencing.</title>
        <authorList>
            <person name="Fukushima K."/>
        </authorList>
    </citation>
    <scope>NUCLEOTIDE SEQUENCE</scope>
    <source>
        <strain evidence="1">SING2019-196</strain>
    </source>
</reference>
<name>A0AAD3TFP0_NEPGR</name>
<dbReference type="EMBL" id="BSYO01000033">
    <property type="protein sequence ID" value="GMH27936.1"/>
    <property type="molecule type" value="Genomic_DNA"/>
</dbReference>
<dbReference type="Proteomes" id="UP001279734">
    <property type="component" value="Unassembled WGS sequence"/>
</dbReference>
<accession>A0AAD3TFP0</accession>
<protein>
    <submittedName>
        <fullName evidence="1">Uncharacterized protein</fullName>
    </submittedName>
</protein>
<comment type="caution">
    <text evidence="1">The sequence shown here is derived from an EMBL/GenBank/DDBJ whole genome shotgun (WGS) entry which is preliminary data.</text>
</comment>
<gene>
    <name evidence="1" type="ORF">Nepgr_029779</name>
</gene>
<keyword evidence="2" id="KW-1185">Reference proteome</keyword>